<dbReference type="EMBL" id="CM039437">
    <property type="protein sequence ID" value="KAI4306739.1"/>
    <property type="molecule type" value="Genomic_DNA"/>
</dbReference>
<dbReference type="Proteomes" id="UP000828941">
    <property type="component" value="Chromosome 12"/>
</dbReference>
<evidence type="ECO:0000313" key="1">
    <source>
        <dbReference type="EMBL" id="KAI4306739.1"/>
    </source>
</evidence>
<proteinExistence type="predicted"/>
<protein>
    <submittedName>
        <fullName evidence="1">Uncharacterized protein</fullName>
    </submittedName>
</protein>
<reference evidence="1 2" key="1">
    <citation type="journal article" date="2022" name="DNA Res.">
        <title>Chromosomal-level genome assembly of the orchid tree Bauhinia variegata (Leguminosae; Cercidoideae) supports the allotetraploid origin hypothesis of Bauhinia.</title>
        <authorList>
            <person name="Zhong Y."/>
            <person name="Chen Y."/>
            <person name="Zheng D."/>
            <person name="Pang J."/>
            <person name="Liu Y."/>
            <person name="Luo S."/>
            <person name="Meng S."/>
            <person name="Qian L."/>
            <person name="Wei D."/>
            <person name="Dai S."/>
            <person name="Zhou R."/>
        </authorList>
    </citation>
    <scope>NUCLEOTIDE SEQUENCE [LARGE SCALE GENOMIC DNA]</scope>
    <source>
        <strain evidence="1">BV-YZ2020</strain>
    </source>
</reference>
<keyword evidence="2" id="KW-1185">Reference proteome</keyword>
<name>A0ACB9LAJ3_BAUVA</name>
<evidence type="ECO:0000313" key="2">
    <source>
        <dbReference type="Proteomes" id="UP000828941"/>
    </source>
</evidence>
<accession>A0ACB9LAJ3</accession>
<sequence>MNLKLSMVIRPISFVILLAFAALIVVFSFTPCWYVMVKKLDQHVSLNAETILSKLKSEVEQSAKLLQPMNSSATNLARFLSSTYKLTNGSFSEIETKAIECFYLVQVSPVLFQAFQAVPHLDQISYIGLEGLFLSYYTNNDQILAIYSNSSFSYGWREKTYYIQPVNRDTGELYDEAVISKPFINACWVEAAVNSSYGYASLGTKWSNGHDLLFLSSARITGTGLISLGFPVAAIIEFITLIDREGASLYLGTKDGTVLAEGIPNTHIVFSDDDKASIKTLNENGDGYDVGTISCKDEAPSVLNIHDTDYLLHCSQIDIMGVKLVYALVIPQSGLVNFSHKIRKQGVAFLTVMLIMILIAFSSFIFINARAARREMHLCASLIKQMEATQQAERKSMNKTVAFANASHDVRAYLAGLTGLIELCYQEAAPGSELVTNLKQMDTCTKDLLGLLNSILDTSKIEAGKMQLDEEEFDVSLLLEDVVDLYHPVAMKNGVDLVLDSCNGSVIKYSRVKGDRGKLKQVLCNLLSNAVKFTEEGHITVRAWAQKPSFQNSIIAASNRYGRVKKLTCLFGKKDEARDDLEAMNSDQQDLNSMEFVFEVDDTGKGIPKDKQKSVFENYVQVKETGLGQGGTGLGLGIVQSLVRLMHGDIGIVDKDNDEKGTCFRFNVFLSVSEVVSAGSTRERESTDSGGERNQPLGVGLVIHSPSAGSSIRSYSPRFAIGTSSPKPEASRVVLLIQDKERQEATKRFMETLGIRVKVVKQWEHLFYTLNKIKQKNQLVSPSSSGGSELGSRSNSGNSRGKDFPLSSMDGTDQQTTSVFKKTNTGSTPGFVLIVIDALAGPFSELCRMISSFRRGLRNPCKVVWLDKGLKRSVNFKDLDEDMFDPNDFVITKPFHGSRLFNVIKLLPEYGGTWQSSSSRTNIETSHNKASRDSGLPKYPGMDKSQAEPDSGGSSKGEQFGKETHSMSKGKAKAKNSPSYGSPVHQEQSDVSSFGKPLSGKKFLLVEDAELLRKIALATLVRLGGIVEQCTNGAEAVRLVEKALTGDFPNFPYDYIIMDCEMPVMNGFEATRRIREMERLFGIHIPIIALTAHTSGKEASMTIAAGMDVHLNKPVTKEHLLEAIRYIHSK</sequence>
<comment type="caution">
    <text evidence="1">The sequence shown here is derived from an EMBL/GenBank/DDBJ whole genome shotgun (WGS) entry which is preliminary data.</text>
</comment>
<gene>
    <name evidence="1" type="ORF">L6164_029992</name>
</gene>
<organism evidence="1 2">
    <name type="scientific">Bauhinia variegata</name>
    <name type="common">Purple orchid tree</name>
    <name type="synonym">Phanera variegata</name>
    <dbReference type="NCBI Taxonomy" id="167791"/>
    <lineage>
        <taxon>Eukaryota</taxon>
        <taxon>Viridiplantae</taxon>
        <taxon>Streptophyta</taxon>
        <taxon>Embryophyta</taxon>
        <taxon>Tracheophyta</taxon>
        <taxon>Spermatophyta</taxon>
        <taxon>Magnoliopsida</taxon>
        <taxon>eudicotyledons</taxon>
        <taxon>Gunneridae</taxon>
        <taxon>Pentapetalae</taxon>
        <taxon>rosids</taxon>
        <taxon>fabids</taxon>
        <taxon>Fabales</taxon>
        <taxon>Fabaceae</taxon>
        <taxon>Cercidoideae</taxon>
        <taxon>Cercideae</taxon>
        <taxon>Bauhiniinae</taxon>
        <taxon>Bauhinia</taxon>
    </lineage>
</organism>